<sequence>MIRKRTTRELLSESLHDLAKIKSIDKITVKEIAENCGVSKATFYNYFQDKYDLINWIYNYQLHNVLDEYAKKNISWKNVLNQLINILNNDKTYFRNALKNTFGPNSFYISASQETMDWLINLLKERYPEQLDDEIVFDIKCYISGLSFIVTRWYLNQSNYSVKELVQYATNAIPEKLKMYLK</sequence>
<keyword evidence="1 2" id="KW-0238">DNA-binding</keyword>
<protein>
    <submittedName>
        <fullName evidence="4">Transcriptional regulator, TetR family</fullName>
    </submittedName>
</protein>
<name>C2ER46_9LACO</name>
<comment type="caution">
    <text evidence="4">The sequence shown here is derived from an EMBL/GenBank/DDBJ whole genome shotgun (WGS) entry which is preliminary data.</text>
</comment>
<evidence type="ECO:0000259" key="3">
    <source>
        <dbReference type="PROSITE" id="PS50977"/>
    </source>
</evidence>
<feature type="DNA-binding region" description="H-T-H motif" evidence="2">
    <location>
        <begin position="28"/>
        <end position="47"/>
    </location>
</feature>
<dbReference type="GO" id="GO:0003677">
    <property type="term" value="F:DNA binding"/>
    <property type="evidence" value="ECO:0007669"/>
    <property type="project" value="UniProtKB-UniRule"/>
</dbReference>
<dbReference type="Pfam" id="PF00440">
    <property type="entry name" value="TetR_N"/>
    <property type="match status" value="1"/>
</dbReference>
<dbReference type="OrthoDB" id="9810250at2"/>
<evidence type="ECO:0000256" key="1">
    <source>
        <dbReference type="ARBA" id="ARBA00023125"/>
    </source>
</evidence>
<feature type="domain" description="HTH tetR-type" evidence="3">
    <location>
        <begin position="5"/>
        <end position="65"/>
    </location>
</feature>
<dbReference type="Proteomes" id="UP000005583">
    <property type="component" value="Unassembled WGS sequence"/>
</dbReference>
<accession>C2ER46</accession>
<proteinExistence type="predicted"/>
<dbReference type="PROSITE" id="PS50977">
    <property type="entry name" value="HTH_TETR_2"/>
    <property type="match status" value="1"/>
</dbReference>
<dbReference type="HOGENOM" id="CLU_087539_2_0_9"/>
<dbReference type="Gene3D" id="1.10.357.10">
    <property type="entry name" value="Tetracycline Repressor, domain 2"/>
    <property type="match status" value="1"/>
</dbReference>
<dbReference type="PANTHER" id="PTHR43479">
    <property type="entry name" value="ACREF/ENVCD OPERON REPRESSOR-RELATED"/>
    <property type="match status" value="1"/>
</dbReference>
<dbReference type="EMBL" id="ACGU01000111">
    <property type="protein sequence ID" value="EEJ71031.1"/>
    <property type="molecule type" value="Genomic_DNA"/>
</dbReference>
<dbReference type="SUPFAM" id="SSF46689">
    <property type="entry name" value="Homeodomain-like"/>
    <property type="match status" value="1"/>
</dbReference>
<dbReference type="InterPro" id="IPR039532">
    <property type="entry name" value="TetR_C_Firmicutes"/>
</dbReference>
<dbReference type="STRING" id="525365.HMPREF0548_2142"/>
<gene>
    <name evidence="4" type="ORF">HMPREF0548_2142</name>
</gene>
<dbReference type="PANTHER" id="PTHR43479:SF11">
    <property type="entry name" value="ACREF_ENVCD OPERON REPRESSOR-RELATED"/>
    <property type="match status" value="1"/>
</dbReference>
<organism evidence="4 5">
    <name type="scientific">Lactobacillus ultunensis DSM 16047</name>
    <dbReference type="NCBI Taxonomy" id="525365"/>
    <lineage>
        <taxon>Bacteria</taxon>
        <taxon>Bacillati</taxon>
        <taxon>Bacillota</taxon>
        <taxon>Bacilli</taxon>
        <taxon>Lactobacillales</taxon>
        <taxon>Lactobacillaceae</taxon>
        <taxon>Lactobacillus</taxon>
    </lineage>
</organism>
<keyword evidence="5" id="KW-1185">Reference proteome</keyword>
<dbReference type="AlphaFoldDB" id="C2ER46"/>
<dbReference type="eggNOG" id="COG1309">
    <property type="taxonomic scope" value="Bacteria"/>
</dbReference>
<evidence type="ECO:0000313" key="5">
    <source>
        <dbReference type="Proteomes" id="UP000005583"/>
    </source>
</evidence>
<dbReference type="PATRIC" id="fig|525365.8.peg.908"/>
<dbReference type="PROSITE" id="PS01081">
    <property type="entry name" value="HTH_TETR_1"/>
    <property type="match status" value="1"/>
</dbReference>
<dbReference type="InterPro" id="IPR009057">
    <property type="entry name" value="Homeodomain-like_sf"/>
</dbReference>
<dbReference type="Pfam" id="PF14278">
    <property type="entry name" value="TetR_C_8"/>
    <property type="match status" value="1"/>
</dbReference>
<reference evidence="4 5" key="1">
    <citation type="submission" date="2009-01" db="EMBL/GenBank/DDBJ databases">
        <authorList>
            <person name="Qin X."/>
            <person name="Bachman B."/>
            <person name="Battles P."/>
            <person name="Bell A."/>
            <person name="Bess C."/>
            <person name="Bickham C."/>
            <person name="Chaboub L."/>
            <person name="Chen D."/>
            <person name="Coyle M."/>
            <person name="Deiros D.R."/>
            <person name="Dinh H."/>
            <person name="Forbes L."/>
            <person name="Fowler G."/>
            <person name="Francisco L."/>
            <person name="Fu Q."/>
            <person name="Gubbala S."/>
            <person name="Hale W."/>
            <person name="Han Y."/>
            <person name="Hemphill L."/>
            <person name="Highlander S.K."/>
            <person name="Hirani K."/>
            <person name="Hogues M."/>
            <person name="Jackson L."/>
            <person name="Jakkamsetti A."/>
            <person name="Javaid M."/>
            <person name="Jiang H."/>
            <person name="Korchina V."/>
            <person name="Kovar C."/>
            <person name="Lara F."/>
            <person name="Lee S."/>
            <person name="Mata R."/>
            <person name="Mathew T."/>
            <person name="Moen C."/>
            <person name="Morales K."/>
            <person name="Munidasa M."/>
            <person name="Nazareth L."/>
            <person name="Ngo R."/>
            <person name="Nguyen L."/>
            <person name="Okwuonu G."/>
            <person name="Ongeri F."/>
            <person name="Patil S."/>
            <person name="Petrosino J."/>
            <person name="Pham C."/>
            <person name="Pham P."/>
            <person name="Pu L.-L."/>
            <person name="Puazo M."/>
            <person name="Raj R."/>
            <person name="Reid J."/>
            <person name="Rouhana J."/>
            <person name="Saada N."/>
            <person name="Shang Y."/>
            <person name="Simmons D."/>
            <person name="Thornton R."/>
            <person name="Warren J."/>
            <person name="Weissenberger G."/>
            <person name="Zhang J."/>
            <person name="Zhang L."/>
            <person name="Zhou C."/>
            <person name="Zhu D."/>
            <person name="Muzny D."/>
            <person name="Worley K."/>
            <person name="Gibbs R."/>
        </authorList>
    </citation>
    <scope>NUCLEOTIDE SEQUENCE [LARGE SCALE GENOMIC DNA]</scope>
    <source>
        <strain evidence="4 5">DSM 16047</strain>
    </source>
</reference>
<dbReference type="InterPro" id="IPR023772">
    <property type="entry name" value="DNA-bd_HTH_TetR-type_CS"/>
</dbReference>
<dbReference type="InterPro" id="IPR050624">
    <property type="entry name" value="HTH-type_Tx_Regulator"/>
</dbReference>
<dbReference type="InterPro" id="IPR001647">
    <property type="entry name" value="HTH_TetR"/>
</dbReference>
<evidence type="ECO:0000256" key="2">
    <source>
        <dbReference type="PROSITE-ProRule" id="PRU00335"/>
    </source>
</evidence>
<dbReference type="RefSeq" id="WP_007126887.1">
    <property type="nucleotide sequence ID" value="NZ_AZFO01000024.1"/>
</dbReference>
<evidence type="ECO:0000313" key="4">
    <source>
        <dbReference type="EMBL" id="EEJ71031.1"/>
    </source>
</evidence>